<keyword evidence="2" id="KW-1185">Reference proteome</keyword>
<sequence>MMRSCPRTMSAVFGMNCFQTSRRCSGHRVQTARVVTNRTLSPGMLLRQDASCMSFTFRNKQVERLGIVWKSQSRRSGNGHLQLVVTVLKMWEDQR</sequence>
<accession>A0AAV7C396</accession>
<organism evidence="1 2">
    <name type="scientific">Engystomops pustulosus</name>
    <name type="common">Tungara frog</name>
    <name type="synonym">Physalaemus pustulosus</name>
    <dbReference type="NCBI Taxonomy" id="76066"/>
    <lineage>
        <taxon>Eukaryota</taxon>
        <taxon>Metazoa</taxon>
        <taxon>Chordata</taxon>
        <taxon>Craniata</taxon>
        <taxon>Vertebrata</taxon>
        <taxon>Euteleostomi</taxon>
        <taxon>Amphibia</taxon>
        <taxon>Batrachia</taxon>
        <taxon>Anura</taxon>
        <taxon>Neobatrachia</taxon>
        <taxon>Hyloidea</taxon>
        <taxon>Leptodactylidae</taxon>
        <taxon>Leiuperinae</taxon>
        <taxon>Engystomops</taxon>
    </lineage>
</organism>
<protein>
    <recommendedName>
        <fullName evidence="3">Secreted protein</fullName>
    </recommendedName>
</protein>
<gene>
    <name evidence="1" type="ORF">GDO81_010879</name>
</gene>
<name>A0AAV7C396_ENGPU</name>
<evidence type="ECO:0000313" key="1">
    <source>
        <dbReference type="EMBL" id="KAG8579425.1"/>
    </source>
</evidence>
<dbReference type="EMBL" id="WNYA01000004">
    <property type="protein sequence ID" value="KAG8579425.1"/>
    <property type="molecule type" value="Genomic_DNA"/>
</dbReference>
<evidence type="ECO:0008006" key="3">
    <source>
        <dbReference type="Google" id="ProtNLM"/>
    </source>
</evidence>
<comment type="caution">
    <text evidence="1">The sequence shown here is derived from an EMBL/GenBank/DDBJ whole genome shotgun (WGS) entry which is preliminary data.</text>
</comment>
<proteinExistence type="predicted"/>
<evidence type="ECO:0000313" key="2">
    <source>
        <dbReference type="Proteomes" id="UP000824782"/>
    </source>
</evidence>
<dbReference type="Proteomes" id="UP000824782">
    <property type="component" value="Unassembled WGS sequence"/>
</dbReference>
<dbReference type="AlphaFoldDB" id="A0AAV7C396"/>
<reference evidence="1" key="1">
    <citation type="thesis" date="2020" institute="ProQuest LLC" country="789 East Eisenhower Parkway, Ann Arbor, MI, USA">
        <title>Comparative Genomics and Chromosome Evolution.</title>
        <authorList>
            <person name="Mudd A.B."/>
        </authorList>
    </citation>
    <scope>NUCLEOTIDE SEQUENCE</scope>
    <source>
        <strain evidence="1">237g6f4</strain>
        <tissue evidence="1">Blood</tissue>
    </source>
</reference>